<dbReference type="AlphaFoldDB" id="L7JTR4"/>
<keyword evidence="1" id="KW-0687">Ribonucleoprotein</keyword>
<reference evidence="1 2" key="1">
    <citation type="journal article" date="2012" name="PLoS Pathog.">
        <title>The genome of the obligate intracellular parasite Trachipleistophora hominis: new insights into microsporidian genome dynamics and reductive evolution.</title>
        <authorList>
            <person name="Heinz E."/>
            <person name="Williams T.A."/>
            <person name="Nakjang S."/>
            <person name="Noel C.J."/>
            <person name="Swan D.C."/>
            <person name="Goldberg A.V."/>
            <person name="Harris S.R."/>
            <person name="Weinmaier T."/>
            <person name="Markert S."/>
            <person name="Becher D."/>
            <person name="Bernhardt J."/>
            <person name="Dagan T."/>
            <person name="Hacker C."/>
            <person name="Lucocq J.M."/>
            <person name="Schweder T."/>
            <person name="Rattei T."/>
            <person name="Hall N."/>
            <person name="Hirt R.P."/>
            <person name="Embley T.M."/>
        </authorList>
    </citation>
    <scope>NUCLEOTIDE SEQUENCE [LARGE SCALE GENOMIC DNA]</scope>
</reference>
<dbReference type="InParanoid" id="L7JTR4"/>
<dbReference type="HOGENOM" id="CLU_2962544_0_0_1"/>
<proteinExistence type="predicted"/>
<evidence type="ECO:0000313" key="1">
    <source>
        <dbReference type="EMBL" id="ELQ74680.1"/>
    </source>
</evidence>
<evidence type="ECO:0000313" key="2">
    <source>
        <dbReference type="Proteomes" id="UP000011185"/>
    </source>
</evidence>
<accession>L7JTR4</accession>
<dbReference type="Proteomes" id="UP000011185">
    <property type="component" value="Unassembled WGS sequence"/>
</dbReference>
<sequence>MYKGEASARERPLNSLLGCDLEFKQTRVVTKPTENDENETLMLVKTRLREKNLITFYIQ</sequence>
<dbReference type="EMBL" id="JH994031">
    <property type="protein sequence ID" value="ELQ74680.1"/>
    <property type="molecule type" value="Genomic_DNA"/>
</dbReference>
<dbReference type="VEuPathDB" id="MicrosporidiaDB:THOM_2404"/>
<gene>
    <name evidence="1" type="ORF">THOM_2404</name>
</gene>
<keyword evidence="2" id="KW-1185">Reference proteome</keyword>
<dbReference type="OrthoDB" id="445326at2759"/>
<protein>
    <submittedName>
        <fullName evidence="1">U3 small nucleolar ribonucleoprotein (snoRNP) subunit-Mpp10p</fullName>
    </submittedName>
</protein>
<organism evidence="1 2">
    <name type="scientific">Trachipleistophora hominis</name>
    <name type="common">Microsporidian parasite</name>
    <dbReference type="NCBI Taxonomy" id="72359"/>
    <lineage>
        <taxon>Eukaryota</taxon>
        <taxon>Fungi</taxon>
        <taxon>Fungi incertae sedis</taxon>
        <taxon>Microsporidia</taxon>
        <taxon>Pleistophoridae</taxon>
        <taxon>Trachipleistophora</taxon>
    </lineage>
</organism>
<dbReference type="GO" id="GO:1990904">
    <property type="term" value="C:ribonucleoprotein complex"/>
    <property type="evidence" value="ECO:0007669"/>
    <property type="project" value="UniProtKB-KW"/>
</dbReference>
<name>L7JTR4_TRAHO</name>